<dbReference type="Proteomes" id="UP000177801">
    <property type="component" value="Unassembled WGS sequence"/>
</dbReference>
<evidence type="ECO:0000313" key="2">
    <source>
        <dbReference type="Proteomes" id="UP000177801"/>
    </source>
</evidence>
<name>A0A1G1ZEM7_9BACT</name>
<sequence>MRVLSILVVSTLVIVACATRVGEGPAGEGAVVSNAVTSPSWIIEIPEDLPELLEPVVPTENTSAEIVDDETEFVPPAPVRIRVNSVGIAAPVDVVNKVLTHPCENPHGSACLGRVDMLDSPERAMPCQTGFNLFSGHVSWLGERETFTRLVDSREFGGVTGVEVGDLVAVELDDGSTCYGTVVDWTQGPGEKIEGTPARYWDKNAIGTFVDELNALGDGESVGLLTTSYCGQCTSGDWYAPGERDPNDQFWHRRYTAAVLVQWLGTVKPTGWTAPS</sequence>
<reference evidence="1 2" key="1">
    <citation type="journal article" date="2016" name="Nat. Commun.">
        <title>Thousands of microbial genomes shed light on interconnected biogeochemical processes in an aquifer system.</title>
        <authorList>
            <person name="Anantharaman K."/>
            <person name="Brown C.T."/>
            <person name="Hug L.A."/>
            <person name="Sharon I."/>
            <person name="Castelle C.J."/>
            <person name="Probst A.J."/>
            <person name="Thomas B.C."/>
            <person name="Singh A."/>
            <person name="Wilkins M.J."/>
            <person name="Karaoz U."/>
            <person name="Brodie E.L."/>
            <person name="Williams K.H."/>
            <person name="Hubbard S.S."/>
            <person name="Banfield J.F."/>
        </authorList>
    </citation>
    <scope>NUCLEOTIDE SEQUENCE [LARGE SCALE GENOMIC DNA]</scope>
</reference>
<dbReference type="EMBL" id="MHJD01000016">
    <property type="protein sequence ID" value="OGY62410.1"/>
    <property type="molecule type" value="Genomic_DNA"/>
</dbReference>
<accession>A0A1G1ZEM7</accession>
<organism evidence="1 2">
    <name type="scientific">Candidatus Colwellbacteria bacterium RIFCSPLOWO2_12_FULL_46_17</name>
    <dbReference type="NCBI Taxonomy" id="1797695"/>
    <lineage>
        <taxon>Bacteria</taxon>
        <taxon>Candidatus Colwelliibacteriota</taxon>
    </lineage>
</organism>
<protein>
    <recommendedName>
        <fullName evidence="3">Lipoprotein</fullName>
    </recommendedName>
</protein>
<gene>
    <name evidence="1" type="ORF">A3G58_00225</name>
</gene>
<dbReference type="PROSITE" id="PS51257">
    <property type="entry name" value="PROKAR_LIPOPROTEIN"/>
    <property type="match status" value="1"/>
</dbReference>
<evidence type="ECO:0008006" key="3">
    <source>
        <dbReference type="Google" id="ProtNLM"/>
    </source>
</evidence>
<proteinExistence type="predicted"/>
<evidence type="ECO:0000313" key="1">
    <source>
        <dbReference type="EMBL" id="OGY62410.1"/>
    </source>
</evidence>
<dbReference type="AlphaFoldDB" id="A0A1G1ZEM7"/>
<comment type="caution">
    <text evidence="1">The sequence shown here is derived from an EMBL/GenBank/DDBJ whole genome shotgun (WGS) entry which is preliminary data.</text>
</comment>